<protein>
    <submittedName>
        <fullName evidence="1">Uncharacterized protein</fullName>
    </submittedName>
</protein>
<comment type="caution">
    <text evidence="1">The sequence shown here is derived from an EMBL/GenBank/DDBJ whole genome shotgun (WGS) entry which is preliminary data.</text>
</comment>
<name>A0A9D2N7V8_9FIRM</name>
<accession>A0A9D2N7V8</accession>
<dbReference type="Proteomes" id="UP000823849">
    <property type="component" value="Unassembled WGS sequence"/>
</dbReference>
<sequence length="207" mass="23406">MRISFAFETENAISGLIPKLQEAYPSDTKSDQTGIYGSVPDEMEEAQTEKADNPDMMVGWEYFDVFSINCYDFDSSTDMDFVKNAGVDLPILLGEYHCGALDRGLPATGLKGVKNQKERARMWRYYVEHAVAHPCGVGAHWFQYNDQFCLGRFDGENYQIGMVDVCMQPYPELMEAVKKSSEVLYAVKNGEQKPFDEEPVSIPMIGY</sequence>
<dbReference type="SUPFAM" id="SSF51445">
    <property type="entry name" value="(Trans)glycosidases"/>
    <property type="match status" value="1"/>
</dbReference>
<evidence type="ECO:0000313" key="1">
    <source>
        <dbReference type="EMBL" id="HJC14674.1"/>
    </source>
</evidence>
<reference evidence="1" key="2">
    <citation type="submission" date="2021-04" db="EMBL/GenBank/DDBJ databases">
        <authorList>
            <person name="Gilroy R."/>
        </authorList>
    </citation>
    <scope>NUCLEOTIDE SEQUENCE</scope>
    <source>
        <strain evidence="1">CHK185-5351</strain>
    </source>
</reference>
<dbReference type="Gene3D" id="3.20.20.80">
    <property type="entry name" value="Glycosidases"/>
    <property type="match status" value="1"/>
</dbReference>
<dbReference type="InterPro" id="IPR017853">
    <property type="entry name" value="GH"/>
</dbReference>
<organism evidence="1 2">
    <name type="scientific">Candidatus Fusicatenibacter intestinigallinarum</name>
    <dbReference type="NCBI Taxonomy" id="2838598"/>
    <lineage>
        <taxon>Bacteria</taxon>
        <taxon>Bacillati</taxon>
        <taxon>Bacillota</taxon>
        <taxon>Clostridia</taxon>
        <taxon>Lachnospirales</taxon>
        <taxon>Lachnospiraceae</taxon>
        <taxon>Fusicatenibacter</taxon>
    </lineage>
</organism>
<dbReference type="EMBL" id="DWWU01000011">
    <property type="protein sequence ID" value="HJC14674.1"/>
    <property type="molecule type" value="Genomic_DNA"/>
</dbReference>
<evidence type="ECO:0000313" key="2">
    <source>
        <dbReference type="Proteomes" id="UP000823849"/>
    </source>
</evidence>
<proteinExistence type="predicted"/>
<gene>
    <name evidence="1" type="ORF">H9705_02440</name>
</gene>
<reference evidence="1" key="1">
    <citation type="journal article" date="2021" name="PeerJ">
        <title>Extensive microbial diversity within the chicken gut microbiome revealed by metagenomics and culture.</title>
        <authorList>
            <person name="Gilroy R."/>
            <person name="Ravi A."/>
            <person name="Getino M."/>
            <person name="Pursley I."/>
            <person name="Horton D.L."/>
            <person name="Alikhan N.F."/>
            <person name="Baker D."/>
            <person name="Gharbi K."/>
            <person name="Hall N."/>
            <person name="Watson M."/>
            <person name="Adriaenssens E.M."/>
            <person name="Foster-Nyarko E."/>
            <person name="Jarju S."/>
            <person name="Secka A."/>
            <person name="Antonio M."/>
            <person name="Oren A."/>
            <person name="Chaudhuri R.R."/>
            <person name="La Ragione R."/>
            <person name="Hildebrand F."/>
            <person name="Pallen M.J."/>
        </authorList>
    </citation>
    <scope>NUCLEOTIDE SEQUENCE</scope>
    <source>
        <strain evidence="1">CHK185-5351</strain>
    </source>
</reference>
<dbReference type="AlphaFoldDB" id="A0A9D2N7V8"/>